<accession>A0ABZ3CNA6</accession>
<dbReference type="EMBL" id="CP151919">
    <property type="protein sequence ID" value="XAD52620.1"/>
    <property type="molecule type" value="Genomic_DNA"/>
</dbReference>
<dbReference type="CDD" id="cd08502">
    <property type="entry name" value="PBP2_NikA_DppA_OppA_like_16"/>
    <property type="match status" value="1"/>
</dbReference>
<comment type="similarity">
    <text evidence="1">Belongs to the bacterial solute-binding protein 5 family.</text>
</comment>
<protein>
    <submittedName>
        <fullName evidence="5">ABC transporter substrate-binding protein</fullName>
    </submittedName>
</protein>
<dbReference type="RefSeq" id="WP_342593959.1">
    <property type="nucleotide sequence ID" value="NZ_CP151919.1"/>
</dbReference>
<dbReference type="InterPro" id="IPR039424">
    <property type="entry name" value="SBP_5"/>
</dbReference>
<reference evidence="5 6" key="1">
    <citation type="submission" date="2024-04" db="EMBL/GenBank/DDBJ databases">
        <title>Salinicola lusitanus LLJ914,a marine bacterium isolated from the Okinawa Trough.</title>
        <authorList>
            <person name="Li J."/>
        </authorList>
    </citation>
    <scope>NUCLEOTIDE SEQUENCE [LARGE SCALE GENOMIC DNA]</scope>
    <source>
        <strain evidence="5 6">LLJ914</strain>
    </source>
</reference>
<dbReference type="PIRSF" id="PIRSF002741">
    <property type="entry name" value="MppA"/>
    <property type="match status" value="1"/>
</dbReference>
<evidence type="ECO:0000313" key="5">
    <source>
        <dbReference type="EMBL" id="XAD52620.1"/>
    </source>
</evidence>
<proteinExistence type="inferred from homology"/>
<keyword evidence="6" id="KW-1185">Reference proteome</keyword>
<evidence type="ECO:0000256" key="3">
    <source>
        <dbReference type="SAM" id="SignalP"/>
    </source>
</evidence>
<evidence type="ECO:0000259" key="4">
    <source>
        <dbReference type="Pfam" id="PF00496"/>
    </source>
</evidence>
<feature type="domain" description="Solute-binding protein family 5" evidence="4">
    <location>
        <begin position="86"/>
        <end position="449"/>
    </location>
</feature>
<dbReference type="SUPFAM" id="SSF53850">
    <property type="entry name" value="Periplasmic binding protein-like II"/>
    <property type="match status" value="1"/>
</dbReference>
<organism evidence="5 6">
    <name type="scientific">Salinicola lusitanus</name>
    <dbReference type="NCBI Taxonomy" id="1949085"/>
    <lineage>
        <taxon>Bacteria</taxon>
        <taxon>Pseudomonadati</taxon>
        <taxon>Pseudomonadota</taxon>
        <taxon>Gammaproteobacteria</taxon>
        <taxon>Oceanospirillales</taxon>
        <taxon>Halomonadaceae</taxon>
        <taxon>Salinicola</taxon>
    </lineage>
</organism>
<dbReference type="Proteomes" id="UP001453229">
    <property type="component" value="Chromosome"/>
</dbReference>
<feature type="chain" id="PRO_5047000272" evidence="3">
    <location>
        <begin position="37"/>
        <end position="545"/>
    </location>
</feature>
<dbReference type="PANTHER" id="PTHR30290">
    <property type="entry name" value="PERIPLASMIC BINDING COMPONENT OF ABC TRANSPORTER"/>
    <property type="match status" value="1"/>
</dbReference>
<dbReference type="PANTHER" id="PTHR30290:SF38">
    <property type="entry name" value="D,D-DIPEPTIDE-BINDING PERIPLASMIC PROTEIN DDPA-RELATED"/>
    <property type="match status" value="1"/>
</dbReference>
<evidence type="ECO:0000313" key="6">
    <source>
        <dbReference type="Proteomes" id="UP001453229"/>
    </source>
</evidence>
<evidence type="ECO:0000256" key="2">
    <source>
        <dbReference type="ARBA" id="ARBA00022729"/>
    </source>
</evidence>
<name>A0ABZ3CNA6_9GAMM</name>
<dbReference type="InterPro" id="IPR030678">
    <property type="entry name" value="Peptide/Ni-bd"/>
</dbReference>
<feature type="signal peptide" evidence="3">
    <location>
        <begin position="1"/>
        <end position="36"/>
    </location>
</feature>
<evidence type="ECO:0000256" key="1">
    <source>
        <dbReference type="ARBA" id="ARBA00005695"/>
    </source>
</evidence>
<keyword evidence="2 3" id="KW-0732">Signal</keyword>
<sequence>MTTPFSRRFSAVRRRLLGGMTMVALLSTCGAISSLAAAPAEANTIRAVMHSGLRVLDPITTTAHITRDHGYMIWDTLLGMDDKFQPQPQMADWAVSDDGMTYTFTLRDGLTWHDGGQVTAKDVVASFKRWAARDGGGQMLMDHVASVEATDPATVTLTLSSPFAYVLELMAKPSSVPLFVMPERIASKSPDETLTVEDQIGSGPFTFVADEYDPGNRVVYEKFAEYVPRDEAASWTAGGKVVNVDRVEWINMSDAQTALNALNSGEIDFLESPSVDLLPVLQANPELTVEKLNELGSQTIGRFNFLYPPFDNPEIRRAALTAMNQTDVLASLIGNPEFYTTCDSMYGCQTPLATDAGAPETLASGGGTEAAKQMLADAGYDGTPVVMMQPTDAPTVSPQPVIAAQLLRQAGFTVDLQPMDWQTLVTRRASQQPPSAGGWNMFFTNWYIPEVWNPLVNPMLNGRGKDGGWFGWPDDPELESMRNQFAQAESDADRKAIAERIQRHAFEQVTYIPLGEYSIPAAWNKALSGILHSPVPVFWNITKSE</sequence>
<dbReference type="Pfam" id="PF00496">
    <property type="entry name" value="SBP_bac_5"/>
    <property type="match status" value="1"/>
</dbReference>
<dbReference type="InterPro" id="IPR000914">
    <property type="entry name" value="SBP_5_dom"/>
</dbReference>
<dbReference type="Gene3D" id="3.10.105.10">
    <property type="entry name" value="Dipeptide-binding Protein, Domain 3"/>
    <property type="match status" value="1"/>
</dbReference>
<gene>
    <name evidence="5" type="ORF">AAGT95_12255</name>
</gene>
<dbReference type="Gene3D" id="3.40.190.10">
    <property type="entry name" value="Periplasmic binding protein-like II"/>
    <property type="match status" value="1"/>
</dbReference>